<dbReference type="Proteomes" id="UP000256941">
    <property type="component" value="Unassembled WGS sequence"/>
</dbReference>
<reference evidence="2 3" key="1">
    <citation type="submission" date="2018-08" db="EMBL/GenBank/DDBJ databases">
        <title>Genomic Encyclopedia of Archaeal and Bacterial Type Strains, Phase II (KMG-II): from individual species to whole genera.</title>
        <authorList>
            <person name="Goeker M."/>
        </authorList>
    </citation>
    <scope>NUCLEOTIDE SEQUENCE [LARGE SCALE GENOMIC DNA]</scope>
    <source>
        <strain evidence="2 3">DSM 17099</strain>
    </source>
</reference>
<evidence type="ECO:0000313" key="3">
    <source>
        <dbReference type="Proteomes" id="UP000256941"/>
    </source>
</evidence>
<accession>A0A3D9XPC4</accession>
<name>A0A3D9XPC4_PARVE</name>
<evidence type="ECO:0000256" key="1">
    <source>
        <dbReference type="SAM" id="MobiDB-lite"/>
    </source>
</evidence>
<comment type="caution">
    <text evidence="2">The sequence shown here is derived from an EMBL/GenBank/DDBJ whole genome shotgun (WGS) entry which is preliminary data.</text>
</comment>
<evidence type="ECO:0000313" key="2">
    <source>
        <dbReference type="EMBL" id="REF68749.1"/>
    </source>
</evidence>
<organism evidence="2 3">
    <name type="scientific">Paracoccus versutus</name>
    <name type="common">Thiobacillus versutus</name>
    <dbReference type="NCBI Taxonomy" id="34007"/>
    <lineage>
        <taxon>Bacteria</taxon>
        <taxon>Pseudomonadati</taxon>
        <taxon>Pseudomonadota</taxon>
        <taxon>Alphaproteobacteria</taxon>
        <taxon>Rhodobacterales</taxon>
        <taxon>Paracoccaceae</taxon>
        <taxon>Paracoccus</taxon>
    </lineage>
</organism>
<sequence>MDHCPEHDPAGPPISNMAHQHAFTIVGAQTLFGVHMTQYHTEMHKYQLVLRFSVPAEVAAALREIRARYPRDIFVLANDESDEFNIPSVAAGLKPTFTGNIFQGIPPFGPEDEKDPHFFPWQLTRVRPVFGKIPVTVERVVYFRPFSHAEPLPEVAHYLMFGRGAEAHMTDLQTAPVALAADGGMLFGPGYDHVLSLAGTPHWIAPDMLEAGIVVTVPSIPLRGPDGRAHIPCAIPMAEGEAVVLDYRGLPRDPPLTAVAGPSFFCATAVCNSEGLDVCPEDQSMHASETPDEYLVRPDVR</sequence>
<proteinExistence type="predicted"/>
<protein>
    <submittedName>
        <fullName evidence="2">Uncharacterized protein</fullName>
    </submittedName>
</protein>
<gene>
    <name evidence="2" type="ORF">BDD41_3821</name>
</gene>
<dbReference type="EMBL" id="QTUJ01000003">
    <property type="protein sequence ID" value="REF68749.1"/>
    <property type="molecule type" value="Genomic_DNA"/>
</dbReference>
<feature type="region of interest" description="Disordered" evidence="1">
    <location>
        <begin position="282"/>
        <end position="301"/>
    </location>
</feature>
<dbReference type="AlphaFoldDB" id="A0A3D9XPC4"/>